<name>A0A9N8WNG4_9GLOM</name>
<dbReference type="PANTHER" id="PTHR44675">
    <property type="entry name" value="PAK1 INTERACTING PROTEIN 1"/>
    <property type="match status" value="1"/>
</dbReference>
<dbReference type="PRINTS" id="PR00320">
    <property type="entry name" value="GPROTEINBRPT"/>
</dbReference>
<dbReference type="PROSITE" id="PS00678">
    <property type="entry name" value="WD_REPEATS_1"/>
    <property type="match status" value="1"/>
</dbReference>
<dbReference type="InterPro" id="IPR001680">
    <property type="entry name" value="WD40_rpt"/>
</dbReference>
<dbReference type="Pfam" id="PF00400">
    <property type="entry name" value="WD40"/>
    <property type="match status" value="4"/>
</dbReference>
<dbReference type="InterPro" id="IPR015943">
    <property type="entry name" value="WD40/YVTN_repeat-like_dom_sf"/>
</dbReference>
<comment type="caution">
    <text evidence="6">The sequence shown here is derived from an EMBL/GenBank/DDBJ whole genome shotgun (WGS) entry which is preliminary data.</text>
</comment>
<protein>
    <submittedName>
        <fullName evidence="6">1879_t:CDS:1</fullName>
    </submittedName>
</protein>
<sequence>MPKSKKPRTSKTSTKKQGQISKKKGKFDDNSQTKEIISLDTVNTETNIGDFLIVAGSYERILYGIKSHWINSGEEGFDNGNPTLKLEPIFIFPAHIGCIKTVSVGGKFLASGSTDEVIKLYNLKNRKELGSLLQHEGSITTLQFFDKSHMFSGSDDGTICIWRTKDWECLKILKGHKGRINSLAIHPSGKIALSVSADKTLRLWNLLRGQKASVNKLGREGEIVLWNLSGDQYAILMAREIEIYNTSDAQIVQKLHIGNSRFLCMQYYTHKHLGDLLIVGSEDKTIRVYDVKNGHCFVMLLGHKNRIKDLSIIQSIPPNSSDPFPLLSSISSDGIINIWNLDKVLPQDYKEGDNTVFDSPLISFDTKSRLTCVVLSQI</sequence>
<evidence type="ECO:0000313" key="6">
    <source>
        <dbReference type="EMBL" id="CAG8488339.1"/>
    </source>
</evidence>
<dbReference type="AlphaFoldDB" id="A0A9N8WNG4"/>
<dbReference type="InterPro" id="IPR036322">
    <property type="entry name" value="WD40_repeat_dom_sf"/>
</dbReference>
<dbReference type="SUPFAM" id="SSF50978">
    <property type="entry name" value="WD40 repeat-like"/>
    <property type="match status" value="1"/>
</dbReference>
<keyword evidence="2 4" id="KW-0853">WD repeat</keyword>
<gene>
    <name evidence="6" type="ORF">FCALED_LOCUS3075</name>
</gene>
<dbReference type="InterPro" id="IPR019775">
    <property type="entry name" value="WD40_repeat_CS"/>
</dbReference>
<keyword evidence="3" id="KW-0677">Repeat</keyword>
<evidence type="ECO:0000313" key="7">
    <source>
        <dbReference type="Proteomes" id="UP000789570"/>
    </source>
</evidence>
<evidence type="ECO:0000256" key="3">
    <source>
        <dbReference type="ARBA" id="ARBA00022737"/>
    </source>
</evidence>
<dbReference type="EMBL" id="CAJVPQ010000513">
    <property type="protein sequence ID" value="CAG8488339.1"/>
    <property type="molecule type" value="Genomic_DNA"/>
</dbReference>
<dbReference type="Gene3D" id="2.130.10.10">
    <property type="entry name" value="YVTN repeat-like/Quinoprotein amine dehydrogenase"/>
    <property type="match status" value="2"/>
</dbReference>
<reference evidence="6" key="1">
    <citation type="submission" date="2021-06" db="EMBL/GenBank/DDBJ databases">
        <authorList>
            <person name="Kallberg Y."/>
            <person name="Tangrot J."/>
            <person name="Rosling A."/>
        </authorList>
    </citation>
    <scope>NUCLEOTIDE SEQUENCE</scope>
    <source>
        <strain evidence="6">UK204</strain>
    </source>
</reference>
<organism evidence="6 7">
    <name type="scientific">Funneliformis caledonium</name>
    <dbReference type="NCBI Taxonomy" id="1117310"/>
    <lineage>
        <taxon>Eukaryota</taxon>
        <taxon>Fungi</taxon>
        <taxon>Fungi incertae sedis</taxon>
        <taxon>Mucoromycota</taxon>
        <taxon>Glomeromycotina</taxon>
        <taxon>Glomeromycetes</taxon>
        <taxon>Glomerales</taxon>
        <taxon>Glomeraceae</taxon>
        <taxon>Funneliformis</taxon>
    </lineage>
</organism>
<keyword evidence="1" id="KW-0690">Ribosome biogenesis</keyword>
<dbReference type="PANTHER" id="PTHR44675:SF1">
    <property type="entry name" value="P21-ACTIVATED PROTEIN KINASE-INTERACTING PROTEIN 1"/>
    <property type="match status" value="1"/>
</dbReference>
<dbReference type="PROSITE" id="PS50294">
    <property type="entry name" value="WD_REPEATS_REGION"/>
    <property type="match status" value="1"/>
</dbReference>
<evidence type="ECO:0000256" key="1">
    <source>
        <dbReference type="ARBA" id="ARBA00022517"/>
    </source>
</evidence>
<dbReference type="InterPro" id="IPR051959">
    <property type="entry name" value="PAK1-Kinase_Regulator"/>
</dbReference>
<dbReference type="Proteomes" id="UP000789570">
    <property type="component" value="Unassembled WGS sequence"/>
</dbReference>
<dbReference type="OrthoDB" id="308449at2759"/>
<feature type="repeat" description="WD" evidence="4">
    <location>
        <begin position="173"/>
        <end position="214"/>
    </location>
</feature>
<feature type="region of interest" description="Disordered" evidence="5">
    <location>
        <begin position="1"/>
        <end position="28"/>
    </location>
</feature>
<dbReference type="InterPro" id="IPR020472">
    <property type="entry name" value="WD40_PAC1"/>
</dbReference>
<evidence type="ECO:0000256" key="5">
    <source>
        <dbReference type="SAM" id="MobiDB-lite"/>
    </source>
</evidence>
<feature type="repeat" description="WD" evidence="4">
    <location>
        <begin position="132"/>
        <end position="172"/>
    </location>
</feature>
<feature type="compositionally biased region" description="Low complexity" evidence="5">
    <location>
        <begin position="10"/>
        <end position="20"/>
    </location>
</feature>
<proteinExistence type="predicted"/>
<evidence type="ECO:0000256" key="2">
    <source>
        <dbReference type="ARBA" id="ARBA00022574"/>
    </source>
</evidence>
<keyword evidence="7" id="KW-1185">Reference proteome</keyword>
<dbReference type="GO" id="GO:0042254">
    <property type="term" value="P:ribosome biogenesis"/>
    <property type="evidence" value="ECO:0007669"/>
    <property type="project" value="UniProtKB-KW"/>
</dbReference>
<accession>A0A9N8WNG4</accession>
<dbReference type="SMART" id="SM00320">
    <property type="entry name" value="WD40"/>
    <property type="match status" value="5"/>
</dbReference>
<evidence type="ECO:0000256" key="4">
    <source>
        <dbReference type="PROSITE-ProRule" id="PRU00221"/>
    </source>
</evidence>
<dbReference type="PROSITE" id="PS50082">
    <property type="entry name" value="WD_REPEATS_2"/>
    <property type="match status" value="2"/>
</dbReference>